<feature type="compositionally biased region" description="Basic and acidic residues" evidence="1">
    <location>
        <begin position="256"/>
        <end position="271"/>
    </location>
</feature>
<feature type="transmembrane region" description="Helical" evidence="2">
    <location>
        <begin position="20"/>
        <end position="41"/>
    </location>
</feature>
<dbReference type="EMBL" id="KZ613947">
    <property type="protein sequence ID" value="PMD39232.1"/>
    <property type="molecule type" value="Genomic_DNA"/>
</dbReference>
<feature type="transmembrane region" description="Helical" evidence="2">
    <location>
        <begin position="142"/>
        <end position="164"/>
    </location>
</feature>
<keyword evidence="2" id="KW-1133">Transmembrane helix</keyword>
<feature type="compositionally biased region" description="Basic and acidic residues" evidence="1">
    <location>
        <begin position="231"/>
        <end position="245"/>
    </location>
</feature>
<proteinExistence type="predicted"/>
<dbReference type="OrthoDB" id="5211263at2759"/>
<organism evidence="3 4">
    <name type="scientific">Hyaloscypha variabilis (strain UAMH 11265 / GT02V1 / F)</name>
    <name type="common">Meliniomyces variabilis</name>
    <dbReference type="NCBI Taxonomy" id="1149755"/>
    <lineage>
        <taxon>Eukaryota</taxon>
        <taxon>Fungi</taxon>
        <taxon>Dikarya</taxon>
        <taxon>Ascomycota</taxon>
        <taxon>Pezizomycotina</taxon>
        <taxon>Leotiomycetes</taxon>
        <taxon>Helotiales</taxon>
        <taxon>Hyaloscyphaceae</taxon>
        <taxon>Hyaloscypha</taxon>
        <taxon>Hyaloscypha variabilis</taxon>
    </lineage>
</organism>
<name>A0A2J6RL36_HYAVF</name>
<feature type="transmembrane region" description="Helical" evidence="2">
    <location>
        <begin position="78"/>
        <end position="98"/>
    </location>
</feature>
<keyword evidence="2" id="KW-0472">Membrane</keyword>
<evidence type="ECO:0000313" key="3">
    <source>
        <dbReference type="EMBL" id="PMD39232.1"/>
    </source>
</evidence>
<sequence>MTASYHSHAPWRKAILIPFWTLQLGFELLMIAVVALAAGYLSTYVDGSDYDQVVDDNGEIYDVDNNTLNVAEHRIVPIWLGILCVCLILTIAEVILFARLKLKPLHFLITNVIKSTIWLALFVLEIVSVVDIHQYHTASVPAIIIEGALLLCFWIPLIYAGIIYHRFRKEAKSYKPVSHPESNLPDQYQVPQSEYPFPPQYQPYAKPNMGENTSEISGRPLSYNPGDEGFEPYREHRRSVSDDGRPMSVPIMHIPKHGEAFEMDSRGRSPQ</sequence>
<keyword evidence="2" id="KW-0812">Transmembrane</keyword>
<reference evidence="3 4" key="1">
    <citation type="submission" date="2016-04" db="EMBL/GenBank/DDBJ databases">
        <title>A degradative enzymes factory behind the ericoid mycorrhizal symbiosis.</title>
        <authorList>
            <consortium name="DOE Joint Genome Institute"/>
            <person name="Martino E."/>
            <person name="Morin E."/>
            <person name="Grelet G."/>
            <person name="Kuo A."/>
            <person name="Kohler A."/>
            <person name="Daghino S."/>
            <person name="Barry K."/>
            <person name="Choi C."/>
            <person name="Cichocki N."/>
            <person name="Clum A."/>
            <person name="Copeland A."/>
            <person name="Hainaut M."/>
            <person name="Haridas S."/>
            <person name="Labutti K."/>
            <person name="Lindquist E."/>
            <person name="Lipzen A."/>
            <person name="Khouja H.-R."/>
            <person name="Murat C."/>
            <person name="Ohm R."/>
            <person name="Olson A."/>
            <person name="Spatafora J."/>
            <person name="Veneault-Fourrey C."/>
            <person name="Henrissat B."/>
            <person name="Grigoriev I."/>
            <person name="Martin F."/>
            <person name="Perotto S."/>
        </authorList>
    </citation>
    <scope>NUCLEOTIDE SEQUENCE [LARGE SCALE GENOMIC DNA]</scope>
    <source>
        <strain evidence="3 4">F</strain>
    </source>
</reference>
<evidence type="ECO:0000256" key="2">
    <source>
        <dbReference type="SAM" id="Phobius"/>
    </source>
</evidence>
<keyword evidence="4" id="KW-1185">Reference proteome</keyword>
<evidence type="ECO:0000256" key="1">
    <source>
        <dbReference type="SAM" id="MobiDB-lite"/>
    </source>
</evidence>
<feature type="region of interest" description="Disordered" evidence="1">
    <location>
        <begin position="208"/>
        <end position="271"/>
    </location>
</feature>
<dbReference type="AlphaFoldDB" id="A0A2J6RL36"/>
<feature type="transmembrane region" description="Helical" evidence="2">
    <location>
        <begin position="105"/>
        <end position="130"/>
    </location>
</feature>
<accession>A0A2J6RL36</accession>
<evidence type="ECO:0000313" key="4">
    <source>
        <dbReference type="Proteomes" id="UP000235786"/>
    </source>
</evidence>
<dbReference type="Proteomes" id="UP000235786">
    <property type="component" value="Unassembled WGS sequence"/>
</dbReference>
<protein>
    <submittedName>
        <fullName evidence="3">Uncharacterized protein</fullName>
    </submittedName>
</protein>
<gene>
    <name evidence="3" type="ORF">L207DRAFT_55581</name>
</gene>